<protein>
    <submittedName>
        <fullName evidence="2">Glycosyltransferase</fullName>
    </submittedName>
</protein>
<reference evidence="2 3" key="1">
    <citation type="submission" date="2019-08" db="EMBL/GenBank/DDBJ databases">
        <title>Genomes of Antarctic Bizionia species.</title>
        <authorList>
            <person name="Bowman J.P."/>
        </authorList>
    </citation>
    <scope>NUCLEOTIDE SEQUENCE [LARGE SCALE GENOMIC DNA]</scope>
    <source>
        <strain evidence="2 3">APA-1</strain>
    </source>
</reference>
<dbReference type="InterPro" id="IPR029044">
    <property type="entry name" value="Nucleotide-diphossugar_trans"/>
</dbReference>
<comment type="caution">
    <text evidence="2">The sequence shown here is derived from an EMBL/GenBank/DDBJ whole genome shotgun (WGS) entry which is preliminary data.</text>
</comment>
<keyword evidence="2" id="KW-0808">Transferase</keyword>
<accession>A0A5D0QRV5</accession>
<dbReference type="Proteomes" id="UP000324358">
    <property type="component" value="Unassembled WGS sequence"/>
</dbReference>
<name>A0A5D0QRV5_9FLAO</name>
<evidence type="ECO:0000313" key="3">
    <source>
        <dbReference type="Proteomes" id="UP000324358"/>
    </source>
</evidence>
<dbReference type="Pfam" id="PF00535">
    <property type="entry name" value="Glycos_transf_2"/>
    <property type="match status" value="1"/>
</dbReference>
<dbReference type="GO" id="GO:0016758">
    <property type="term" value="F:hexosyltransferase activity"/>
    <property type="evidence" value="ECO:0007669"/>
    <property type="project" value="UniProtKB-ARBA"/>
</dbReference>
<dbReference type="RefSeq" id="WP_066250296.1">
    <property type="nucleotide sequence ID" value="NZ_VSKL01000006.1"/>
</dbReference>
<dbReference type="InterPro" id="IPR001173">
    <property type="entry name" value="Glyco_trans_2-like"/>
</dbReference>
<dbReference type="SUPFAM" id="SSF53448">
    <property type="entry name" value="Nucleotide-diphospho-sugar transferases"/>
    <property type="match status" value="1"/>
</dbReference>
<feature type="domain" description="Glycosyltransferase 2-like" evidence="1">
    <location>
        <begin position="8"/>
        <end position="172"/>
    </location>
</feature>
<dbReference type="AlphaFoldDB" id="A0A5D0QRV5"/>
<dbReference type="PANTHER" id="PTHR22916:SF3">
    <property type="entry name" value="UDP-GLCNAC:BETAGAL BETA-1,3-N-ACETYLGLUCOSAMINYLTRANSFERASE-LIKE PROTEIN 1"/>
    <property type="match status" value="1"/>
</dbReference>
<proteinExistence type="predicted"/>
<dbReference type="EMBL" id="VSKL01000006">
    <property type="protein sequence ID" value="TYB71616.1"/>
    <property type="molecule type" value="Genomic_DNA"/>
</dbReference>
<evidence type="ECO:0000259" key="1">
    <source>
        <dbReference type="Pfam" id="PF00535"/>
    </source>
</evidence>
<gene>
    <name evidence="2" type="ORF">ES675_13770</name>
</gene>
<keyword evidence="3" id="KW-1185">Reference proteome</keyword>
<dbReference type="OrthoDB" id="199095at2"/>
<organism evidence="2 3">
    <name type="scientific">Bizionia algoritergicola</name>
    <dbReference type="NCBI Taxonomy" id="291187"/>
    <lineage>
        <taxon>Bacteria</taxon>
        <taxon>Pseudomonadati</taxon>
        <taxon>Bacteroidota</taxon>
        <taxon>Flavobacteriia</taxon>
        <taxon>Flavobacteriales</taxon>
        <taxon>Flavobacteriaceae</taxon>
        <taxon>Bizionia</taxon>
    </lineage>
</organism>
<sequence>MMLSVRLQCYNHGLYIQQALESVIMQQTNFPFEVVIGDDFSTDDSLAIIDAVIAKNTNTQITFHVLDRPVGGTYWKDRQKLGRLHNFANIIDNCQGKYIALLDGDDYWTDPLKLQKQVDFLEGNSNYGICFHNVEQLNLLHTTERTIIPGVLIDTNYTLYDYIQANKTASCSIVYRRTLFDTIPDWFVNLPFGDLGLVLSVLKNSENKKGHVLYDTMAVYRLHDAGLHGSLHKTNKGLILAYKQYLQFINLIEKRLLHAPEYKLALDENKVKIYAKLSDLTKRERNLLQFVNYKLHWYYKLTYLKLHF</sequence>
<dbReference type="PANTHER" id="PTHR22916">
    <property type="entry name" value="GLYCOSYLTRANSFERASE"/>
    <property type="match status" value="1"/>
</dbReference>
<dbReference type="Gene3D" id="3.90.550.10">
    <property type="entry name" value="Spore Coat Polysaccharide Biosynthesis Protein SpsA, Chain A"/>
    <property type="match status" value="1"/>
</dbReference>
<evidence type="ECO:0000313" key="2">
    <source>
        <dbReference type="EMBL" id="TYB71616.1"/>
    </source>
</evidence>